<sequence>MGRPPRIDRTEVLALLATYRERAAQDGVEQIDSLELAWLIHQVEQRYQVQLDLGDDQLVRMATVPGAVGVLDEQLQECGHG</sequence>
<accession>A0A8G1XAP7</accession>
<proteinExistence type="predicted"/>
<dbReference type="OrthoDB" id="3873684at2"/>
<organism evidence="2 3">
    <name type="scientific">Kitasatospora cineracea</name>
    <dbReference type="NCBI Taxonomy" id="88074"/>
    <lineage>
        <taxon>Bacteria</taxon>
        <taxon>Bacillati</taxon>
        <taxon>Actinomycetota</taxon>
        <taxon>Actinomycetes</taxon>
        <taxon>Kitasatosporales</taxon>
        <taxon>Streptomycetaceae</taxon>
        <taxon>Kitasatospora</taxon>
    </lineage>
</organism>
<dbReference type="EMBL" id="RKQG01000002">
    <property type="protein sequence ID" value="RPE28511.1"/>
    <property type="molecule type" value="Genomic_DNA"/>
</dbReference>
<evidence type="ECO:0008006" key="5">
    <source>
        <dbReference type="Google" id="ProtNLM"/>
    </source>
</evidence>
<reference evidence="3 4" key="1">
    <citation type="submission" date="2018-11" db="EMBL/GenBank/DDBJ databases">
        <title>Sequencing the genomes of 1000 actinobacteria strains.</title>
        <authorList>
            <person name="Klenk H.-P."/>
        </authorList>
    </citation>
    <scope>NUCLEOTIDE SEQUENCE [LARGE SCALE GENOMIC DNA]</scope>
    <source>
        <strain evidence="1 4">DSM 44780</strain>
        <strain evidence="2 3">DSM 44781</strain>
    </source>
</reference>
<dbReference type="AlphaFoldDB" id="A0A3N4RCX3"/>
<dbReference type="Proteomes" id="UP000266906">
    <property type="component" value="Unassembled WGS sequence"/>
</dbReference>
<dbReference type="RefSeq" id="WP_123562460.1">
    <property type="nucleotide sequence ID" value="NZ_JBEYIY010000063.1"/>
</dbReference>
<keyword evidence="3" id="KW-1185">Reference proteome</keyword>
<dbReference type="Proteomes" id="UP000267408">
    <property type="component" value="Unassembled WGS sequence"/>
</dbReference>
<evidence type="ECO:0000313" key="4">
    <source>
        <dbReference type="Proteomes" id="UP000267408"/>
    </source>
</evidence>
<evidence type="ECO:0000313" key="3">
    <source>
        <dbReference type="Proteomes" id="UP000266906"/>
    </source>
</evidence>
<evidence type="ECO:0000313" key="2">
    <source>
        <dbReference type="EMBL" id="RPE28511.1"/>
    </source>
</evidence>
<dbReference type="EMBL" id="RJVJ01000002">
    <property type="protein sequence ID" value="ROR38088.1"/>
    <property type="molecule type" value="Genomic_DNA"/>
</dbReference>
<gene>
    <name evidence="2" type="ORF">EDD38_5648</name>
    <name evidence="1" type="ORF">EDD39_6251</name>
</gene>
<accession>A0A3N4RCX3</accession>
<evidence type="ECO:0000313" key="1">
    <source>
        <dbReference type="EMBL" id="ROR38088.1"/>
    </source>
</evidence>
<protein>
    <recommendedName>
        <fullName evidence="5">Carrier domain-containing protein</fullName>
    </recommendedName>
</protein>
<comment type="caution">
    <text evidence="2">The sequence shown here is derived from an EMBL/GenBank/DDBJ whole genome shotgun (WGS) entry which is preliminary data.</text>
</comment>
<name>A0A3N4RCX3_9ACTN</name>